<dbReference type="Pfam" id="PF00497">
    <property type="entry name" value="SBP_bac_3"/>
    <property type="match status" value="1"/>
</dbReference>
<organism evidence="3">
    <name type="scientific">bioreactor metagenome</name>
    <dbReference type="NCBI Taxonomy" id="1076179"/>
    <lineage>
        <taxon>unclassified sequences</taxon>
        <taxon>metagenomes</taxon>
        <taxon>ecological metagenomes</taxon>
    </lineage>
</organism>
<dbReference type="SMART" id="SM00062">
    <property type="entry name" value="PBPb"/>
    <property type="match status" value="1"/>
</dbReference>
<reference evidence="3" key="1">
    <citation type="submission" date="2019-08" db="EMBL/GenBank/DDBJ databases">
        <authorList>
            <person name="Kucharzyk K."/>
            <person name="Murdoch R.W."/>
            <person name="Higgins S."/>
            <person name="Loffler F."/>
        </authorList>
    </citation>
    <scope>NUCLEOTIDE SEQUENCE</scope>
</reference>
<dbReference type="EMBL" id="VSSQ01016875">
    <property type="protein sequence ID" value="MPM58639.1"/>
    <property type="molecule type" value="Genomic_DNA"/>
</dbReference>
<feature type="domain" description="Solute-binding protein family 3/N-terminal" evidence="2">
    <location>
        <begin position="54"/>
        <end position="276"/>
    </location>
</feature>
<dbReference type="AlphaFoldDB" id="A0A645AZR2"/>
<evidence type="ECO:0000256" key="1">
    <source>
        <dbReference type="ARBA" id="ARBA00022729"/>
    </source>
</evidence>
<dbReference type="PANTHER" id="PTHR35936:SF17">
    <property type="entry name" value="ARGININE-BINDING EXTRACELLULAR PROTEIN ARTP"/>
    <property type="match status" value="1"/>
</dbReference>
<evidence type="ECO:0000313" key="3">
    <source>
        <dbReference type="EMBL" id="MPM58639.1"/>
    </source>
</evidence>
<gene>
    <name evidence="3" type="primary">mltF_33</name>
    <name evidence="3" type="ORF">SDC9_105471</name>
</gene>
<accession>A0A645AZR2</accession>
<dbReference type="PROSITE" id="PS51257">
    <property type="entry name" value="PROKAR_LIPOPROTEIN"/>
    <property type="match status" value="1"/>
</dbReference>
<proteinExistence type="predicted"/>
<protein>
    <submittedName>
        <fullName evidence="3">Membrane-bound lytic murein transglycosylase F</fullName>
    </submittedName>
</protein>
<dbReference type="InterPro" id="IPR001638">
    <property type="entry name" value="Solute-binding_3/MltF_N"/>
</dbReference>
<comment type="caution">
    <text evidence="3">The sequence shown here is derived from an EMBL/GenBank/DDBJ whole genome shotgun (WGS) entry which is preliminary data.</text>
</comment>
<evidence type="ECO:0000259" key="2">
    <source>
        <dbReference type="SMART" id="SM00062"/>
    </source>
</evidence>
<dbReference type="SUPFAM" id="SSF53850">
    <property type="entry name" value="Periplasmic binding protein-like II"/>
    <property type="match status" value="1"/>
</dbReference>
<name>A0A645AZR2_9ZZZZ</name>
<dbReference type="CDD" id="cd13620">
    <property type="entry name" value="PBP2_GltS"/>
    <property type="match status" value="1"/>
</dbReference>
<keyword evidence="1" id="KW-0732">Signal</keyword>
<sequence length="282" mass="30665">MKKSLLKKVAVGVLAGVIGLSFVGCGKSRVENTKDASSKQVVATTLDKIKESKKLVIGTSADYPPYEFHKEIDGKDTIIGFDVNIAQEISKDLGVELEINDMKFDGLIAALKTGKVDMVLAGMNPTDERKQSVDFSKIYYTAQHAVIVRAEDKDKYKTLADLKGKEIGAQKGAIQEELAKTQIEGANVKGLGKVTDLVLELKNKKVDAIVVEVPVAKFYVEKNKDLAITDATFKIEEGEQGSAVAVKKGDEAFVNAINSTLDRLIKEGKIEEFVVDANDQVE</sequence>
<dbReference type="Gene3D" id="3.40.190.10">
    <property type="entry name" value="Periplasmic binding protein-like II"/>
    <property type="match status" value="2"/>
</dbReference>
<dbReference type="PANTHER" id="PTHR35936">
    <property type="entry name" value="MEMBRANE-BOUND LYTIC MUREIN TRANSGLYCOSYLASE F"/>
    <property type="match status" value="1"/>
</dbReference>